<accession>A0A830F5A1</accession>
<dbReference type="PRINTS" id="PR00081">
    <property type="entry name" value="GDHRDH"/>
</dbReference>
<reference evidence="5" key="2">
    <citation type="submission" date="2020-09" db="EMBL/GenBank/DDBJ databases">
        <authorList>
            <person name="Sun Q."/>
            <person name="Ohkuma M."/>
        </authorList>
    </citation>
    <scope>NUCLEOTIDE SEQUENCE</scope>
    <source>
        <strain evidence="5">JCM 19018</strain>
    </source>
</reference>
<dbReference type="SUPFAM" id="SSF51735">
    <property type="entry name" value="NAD(P)-binding Rossmann-fold domains"/>
    <property type="match status" value="1"/>
</dbReference>
<keyword evidence="2" id="KW-0560">Oxidoreductase</keyword>
<dbReference type="SMART" id="SM00822">
    <property type="entry name" value="PKS_KR"/>
    <property type="match status" value="1"/>
</dbReference>
<evidence type="ECO:0000259" key="4">
    <source>
        <dbReference type="SMART" id="SM00822"/>
    </source>
</evidence>
<organism evidence="5 6">
    <name type="scientific">Haloarcula sebkhae</name>
    <dbReference type="NCBI Taxonomy" id="932660"/>
    <lineage>
        <taxon>Archaea</taxon>
        <taxon>Methanobacteriati</taxon>
        <taxon>Methanobacteriota</taxon>
        <taxon>Stenosarchaea group</taxon>
        <taxon>Halobacteria</taxon>
        <taxon>Halobacteriales</taxon>
        <taxon>Haloarculaceae</taxon>
        <taxon>Haloarcula</taxon>
    </lineage>
</organism>
<dbReference type="OrthoDB" id="7442at2157"/>
<dbReference type="PANTHER" id="PTHR43115">
    <property type="entry name" value="DEHYDROGENASE/REDUCTASE SDR FAMILY MEMBER 11"/>
    <property type="match status" value="1"/>
</dbReference>
<gene>
    <name evidence="5" type="ORF">GCM10009067_41770</name>
</gene>
<dbReference type="EMBL" id="BMPD01000015">
    <property type="protein sequence ID" value="GGK85284.1"/>
    <property type="molecule type" value="Genomic_DNA"/>
</dbReference>
<reference evidence="5" key="1">
    <citation type="journal article" date="2014" name="Int. J. Syst. Evol. Microbiol.">
        <title>Complete genome sequence of Corynebacterium casei LMG S-19264T (=DSM 44701T), isolated from a smear-ripened cheese.</title>
        <authorList>
            <consortium name="US DOE Joint Genome Institute (JGI-PGF)"/>
            <person name="Walter F."/>
            <person name="Albersmeier A."/>
            <person name="Kalinowski J."/>
            <person name="Ruckert C."/>
        </authorList>
    </citation>
    <scope>NUCLEOTIDE SEQUENCE</scope>
    <source>
        <strain evidence="5">JCM 19018</strain>
    </source>
</reference>
<dbReference type="GO" id="GO:0016616">
    <property type="term" value="F:oxidoreductase activity, acting on the CH-OH group of donors, NAD or NADP as acceptor"/>
    <property type="evidence" value="ECO:0007669"/>
    <property type="project" value="UniProtKB-ARBA"/>
</dbReference>
<dbReference type="Gene3D" id="3.40.50.720">
    <property type="entry name" value="NAD(P)-binding Rossmann-like Domain"/>
    <property type="match status" value="1"/>
</dbReference>
<evidence type="ECO:0000256" key="1">
    <source>
        <dbReference type="ARBA" id="ARBA00006484"/>
    </source>
</evidence>
<dbReference type="Pfam" id="PF00106">
    <property type="entry name" value="adh_short"/>
    <property type="match status" value="1"/>
</dbReference>
<dbReference type="InterPro" id="IPR020904">
    <property type="entry name" value="Sc_DH/Rdtase_CS"/>
</dbReference>
<dbReference type="RefSeq" id="WP_004592140.1">
    <property type="nucleotide sequence ID" value="NZ_BMPD01000015.1"/>
</dbReference>
<sequence length="254" mass="27331">MSVDFGSELDEQVAIVTGASSGIGEATAKALAARGASVVVAARRETELQELQAQIEAEDGDALVVPTDITSDDDIDALVDATLDEYGRIDILVNNAGYMPLTHIGDADRETLQTTIDVNLRGLITLTHAVIPTMREQESGHVVNLSSVAGRFLIENGSHYNAAKAGVKIFGDSLRLDVAAEGIRVATIEPGSVATELLEDIPNEEIQQEIKQYTGSMRSLRPEDIARTITFVVSKPEHMDINEILVRPTDQVQP</sequence>
<dbReference type="AlphaFoldDB" id="A0A830F5A1"/>
<comment type="caution">
    <text evidence="5">The sequence shown here is derived from an EMBL/GenBank/DDBJ whole genome shotgun (WGS) entry which is preliminary data.</text>
</comment>
<evidence type="ECO:0000313" key="5">
    <source>
        <dbReference type="EMBL" id="GGK85284.1"/>
    </source>
</evidence>
<dbReference type="PROSITE" id="PS00061">
    <property type="entry name" value="ADH_SHORT"/>
    <property type="match status" value="1"/>
</dbReference>
<evidence type="ECO:0000256" key="3">
    <source>
        <dbReference type="RuleBase" id="RU000363"/>
    </source>
</evidence>
<dbReference type="InterPro" id="IPR036291">
    <property type="entry name" value="NAD(P)-bd_dom_sf"/>
</dbReference>
<evidence type="ECO:0000313" key="6">
    <source>
        <dbReference type="Proteomes" id="UP000614221"/>
    </source>
</evidence>
<feature type="domain" description="Ketoreductase" evidence="4">
    <location>
        <begin position="12"/>
        <end position="191"/>
    </location>
</feature>
<comment type="similarity">
    <text evidence="1 3">Belongs to the short-chain dehydrogenases/reductases (SDR) family.</text>
</comment>
<dbReference type="InterPro" id="IPR002347">
    <property type="entry name" value="SDR_fam"/>
</dbReference>
<name>A0A830F5A1_9EURY</name>
<dbReference type="PANTHER" id="PTHR43115:SF4">
    <property type="entry name" value="DEHYDROGENASE_REDUCTASE SDR FAMILY MEMBER 11"/>
    <property type="match status" value="1"/>
</dbReference>
<dbReference type="PRINTS" id="PR00080">
    <property type="entry name" value="SDRFAMILY"/>
</dbReference>
<dbReference type="FunFam" id="3.40.50.720:FF:000047">
    <property type="entry name" value="NADP-dependent L-serine/L-allo-threonine dehydrogenase"/>
    <property type="match status" value="1"/>
</dbReference>
<evidence type="ECO:0000256" key="2">
    <source>
        <dbReference type="ARBA" id="ARBA00023002"/>
    </source>
</evidence>
<dbReference type="InterPro" id="IPR057326">
    <property type="entry name" value="KR_dom"/>
</dbReference>
<dbReference type="Proteomes" id="UP000614221">
    <property type="component" value="Unassembled WGS sequence"/>
</dbReference>
<protein>
    <submittedName>
        <fullName evidence="5">Oxidoreductase</fullName>
    </submittedName>
</protein>
<proteinExistence type="inferred from homology"/>